<gene>
    <name evidence="2" type="ORF">DUE52_21510</name>
</gene>
<dbReference type="SUPFAM" id="SSF48452">
    <property type="entry name" value="TPR-like"/>
    <property type="match status" value="1"/>
</dbReference>
<proteinExistence type="predicted"/>
<dbReference type="InterPro" id="IPR041662">
    <property type="entry name" value="SusD-like_2"/>
</dbReference>
<reference evidence="2 3" key="1">
    <citation type="submission" date="2018-07" db="EMBL/GenBank/DDBJ databases">
        <title>Genome analysis of Larkinella rosea.</title>
        <authorList>
            <person name="Zhou Z."/>
            <person name="Wang G."/>
        </authorList>
    </citation>
    <scope>NUCLEOTIDE SEQUENCE [LARGE SCALE GENOMIC DNA]</scope>
    <source>
        <strain evidence="3">zzj9</strain>
    </source>
</reference>
<comment type="caution">
    <text evidence="2">The sequence shown here is derived from an EMBL/GenBank/DDBJ whole genome shotgun (WGS) entry which is preliminary data.</text>
</comment>
<dbReference type="PROSITE" id="PS51257">
    <property type="entry name" value="PROKAR_LIPOPROTEIN"/>
    <property type="match status" value="1"/>
</dbReference>
<dbReference type="AlphaFoldDB" id="A0A368JJB1"/>
<accession>A0A368JJB1</accession>
<dbReference type="Pfam" id="PF12771">
    <property type="entry name" value="SusD-like_2"/>
    <property type="match status" value="1"/>
</dbReference>
<organism evidence="2 3">
    <name type="scientific">Larkinella punicea</name>
    <dbReference type="NCBI Taxonomy" id="2315727"/>
    <lineage>
        <taxon>Bacteria</taxon>
        <taxon>Pseudomonadati</taxon>
        <taxon>Bacteroidota</taxon>
        <taxon>Cytophagia</taxon>
        <taxon>Cytophagales</taxon>
        <taxon>Spirosomataceae</taxon>
        <taxon>Larkinella</taxon>
    </lineage>
</organism>
<name>A0A368JJB1_9BACT</name>
<dbReference type="RefSeq" id="WP_114408120.1">
    <property type="nucleotide sequence ID" value="NZ_QOWE01000019.1"/>
</dbReference>
<dbReference type="Gene3D" id="1.25.40.390">
    <property type="match status" value="1"/>
</dbReference>
<dbReference type="Proteomes" id="UP000253383">
    <property type="component" value="Unassembled WGS sequence"/>
</dbReference>
<evidence type="ECO:0000313" key="3">
    <source>
        <dbReference type="Proteomes" id="UP000253383"/>
    </source>
</evidence>
<dbReference type="EMBL" id="QOWE01000019">
    <property type="protein sequence ID" value="RCR67385.1"/>
    <property type="molecule type" value="Genomic_DNA"/>
</dbReference>
<keyword evidence="3" id="KW-1185">Reference proteome</keyword>
<sequence length="495" mass="55439">MFSIQKTTLVSLIAFLIVLLTGCEKDFEQVNSNPNNPETVNPELLMVTIIRGTVNQMVNEAFSTGNMVAQYAAEIREPNTDRYIWGSFDTWNNGYTILRDVNNLKKIAEERNLPNYKGIALVMKSLIYARMTDAYGDLPYTEAQKGKETQAVYSPAYDSQEVVYQGMLKDLAEANTLLTATGVAIRNDILFNGDIAKWKKLANSLRIRLLVRQSKRVDPSTALREMLASPANFPIMQTNADNAALKYVEAPNLFPITGQRSGFFFDRRMSKTFIDQLNTIRDPRLPVFAAPTTESQEALAAGKGPLQWVGVRNGETDQNLGSNLDKKVSALSDQYYRGLQTPVPAQGLIMTVAEVKFLLAEAAQRGWITGSAESYYYDGIKASVEQYQLISGTNLTASAEFLARPGVAFNPANALALIGTQKWIALYFTDLQGWHEWKRTGFPDLKPAFVNNNNDKIPVRFRYPTAQQVTNRDSYTEAVQRQGPDDINTRSWWAK</sequence>
<keyword evidence="2" id="KW-0449">Lipoprotein</keyword>
<feature type="region of interest" description="Disordered" evidence="1">
    <location>
        <begin position="472"/>
        <end position="495"/>
    </location>
</feature>
<evidence type="ECO:0000313" key="2">
    <source>
        <dbReference type="EMBL" id="RCR67385.1"/>
    </source>
</evidence>
<dbReference type="OrthoDB" id="843771at2"/>
<protein>
    <submittedName>
        <fullName evidence="2">SusD/RagB family nutrient-binding outer membrane lipoprotein</fullName>
    </submittedName>
</protein>
<evidence type="ECO:0000256" key="1">
    <source>
        <dbReference type="SAM" id="MobiDB-lite"/>
    </source>
</evidence>
<dbReference type="InterPro" id="IPR011990">
    <property type="entry name" value="TPR-like_helical_dom_sf"/>
</dbReference>